<organism evidence="2">
    <name type="scientific">Pseudo-nitzschia australis</name>
    <dbReference type="NCBI Taxonomy" id="44445"/>
    <lineage>
        <taxon>Eukaryota</taxon>
        <taxon>Sar</taxon>
        <taxon>Stramenopiles</taxon>
        <taxon>Ochrophyta</taxon>
        <taxon>Bacillariophyta</taxon>
        <taxon>Bacillariophyceae</taxon>
        <taxon>Bacillariophycidae</taxon>
        <taxon>Bacillariales</taxon>
        <taxon>Bacillariaceae</taxon>
        <taxon>Pseudo-nitzschia</taxon>
    </lineage>
</organism>
<evidence type="ECO:0000259" key="1">
    <source>
        <dbReference type="Pfam" id="PF00134"/>
    </source>
</evidence>
<dbReference type="InterPro" id="IPR006671">
    <property type="entry name" value="Cyclin_N"/>
</dbReference>
<dbReference type="Gene3D" id="1.10.472.10">
    <property type="entry name" value="Cyclin-like"/>
    <property type="match status" value="2"/>
</dbReference>
<dbReference type="FunFam" id="1.10.472.10:FF:000093">
    <property type="entry name" value="Predicted protein"/>
    <property type="match status" value="1"/>
</dbReference>
<protein>
    <recommendedName>
        <fullName evidence="1">Cyclin N-terminal domain-containing protein</fullName>
    </recommendedName>
</protein>
<dbReference type="InterPro" id="IPR039361">
    <property type="entry name" value="Cyclin"/>
</dbReference>
<reference evidence="2" key="1">
    <citation type="submission" date="2021-01" db="EMBL/GenBank/DDBJ databases">
        <authorList>
            <person name="Corre E."/>
            <person name="Pelletier E."/>
            <person name="Niang G."/>
            <person name="Scheremetjew M."/>
            <person name="Finn R."/>
            <person name="Kale V."/>
            <person name="Holt S."/>
            <person name="Cochrane G."/>
            <person name="Meng A."/>
            <person name="Brown T."/>
            <person name="Cohen L."/>
        </authorList>
    </citation>
    <scope>NUCLEOTIDE SEQUENCE</scope>
    <source>
        <strain evidence="2">10249 10 AB</strain>
    </source>
</reference>
<dbReference type="EMBL" id="HBIX01016195">
    <property type="protein sequence ID" value="CAE0718979.1"/>
    <property type="molecule type" value="Transcribed_RNA"/>
</dbReference>
<name>A0A7S4AKJ4_9STRA</name>
<dbReference type="SUPFAM" id="SSF47954">
    <property type="entry name" value="Cyclin-like"/>
    <property type="match status" value="1"/>
</dbReference>
<evidence type="ECO:0000313" key="2">
    <source>
        <dbReference type="EMBL" id="CAE0718979.1"/>
    </source>
</evidence>
<dbReference type="PANTHER" id="PTHR10177">
    <property type="entry name" value="CYCLINS"/>
    <property type="match status" value="1"/>
</dbReference>
<proteinExistence type="predicted"/>
<dbReference type="AlphaFoldDB" id="A0A7S4AKJ4"/>
<gene>
    <name evidence="2" type="ORF">PAUS00366_LOCUS11733</name>
</gene>
<sequence length="303" mass="33222">MMNSPNEQTMETIQAMRRQEELAYTVPDYLSCLPAAAFTICNSTPVDASCRFAMSKWCDDISDHCNYNRETVAIAMNCLDRFMSTASGQEILFNRSLYQLAAMTALYSSVKIHEQEAIDPQLMSSLSNGIHSAQAVEAMESKMLTAIQWRVNPPTAMSFVRSMIDLLPSDCIDSCSKETILDVARVQIELIVNKYEFCTSDASSIALACVLNAIESLTDDGMVCANFETVARKIMSIEHAVVQDLRIAIYELINGSDCNVDFQTTNSATAEKLGSSCTAGATVATKDNSSFRSSPRSTATHIV</sequence>
<dbReference type="InterPro" id="IPR036915">
    <property type="entry name" value="Cyclin-like_sf"/>
</dbReference>
<accession>A0A7S4AKJ4</accession>
<dbReference type="Pfam" id="PF00134">
    <property type="entry name" value="Cyclin_N"/>
    <property type="match status" value="1"/>
</dbReference>
<feature type="domain" description="Cyclin N-terminal" evidence="1">
    <location>
        <begin position="41"/>
        <end position="152"/>
    </location>
</feature>